<dbReference type="Proteomes" id="UP000007799">
    <property type="component" value="Unassembled WGS sequence"/>
</dbReference>
<dbReference type="SUPFAM" id="SSF56784">
    <property type="entry name" value="HAD-like"/>
    <property type="match status" value="1"/>
</dbReference>
<dbReference type="CDD" id="cd22671">
    <property type="entry name" value="FHA_APTX-like"/>
    <property type="match status" value="1"/>
</dbReference>
<evidence type="ECO:0000256" key="1">
    <source>
        <dbReference type="ARBA" id="ARBA00004123"/>
    </source>
</evidence>
<dbReference type="GeneID" id="16077454"/>
<dbReference type="InterPro" id="IPR041388">
    <property type="entry name" value="FHA_2"/>
</dbReference>
<dbReference type="RefSeq" id="XP_004996862.1">
    <property type="nucleotide sequence ID" value="XM_004996805.1"/>
</dbReference>
<dbReference type="EMBL" id="GL832959">
    <property type="protein sequence ID" value="EGD81658.1"/>
    <property type="molecule type" value="Genomic_DNA"/>
</dbReference>
<feature type="domain" description="PNK FHA" evidence="5">
    <location>
        <begin position="19"/>
        <end position="77"/>
    </location>
</feature>
<keyword evidence="3" id="KW-0539">Nucleus</keyword>
<dbReference type="NCBIfam" id="TIGR01664">
    <property type="entry name" value="DNA-3'-Pase"/>
    <property type="match status" value="1"/>
</dbReference>
<dbReference type="eggNOG" id="KOG2134">
    <property type="taxonomic scope" value="Eukaryota"/>
</dbReference>
<dbReference type="GO" id="GO:0046404">
    <property type="term" value="F:ATP-dependent polydeoxyribonucleotide 5'-hydroxyl-kinase activity"/>
    <property type="evidence" value="ECO:0007669"/>
    <property type="project" value="TreeGrafter"/>
</dbReference>
<feature type="compositionally biased region" description="Basic and acidic residues" evidence="4">
    <location>
        <begin position="127"/>
        <end position="139"/>
    </location>
</feature>
<feature type="region of interest" description="Disordered" evidence="4">
    <location>
        <begin position="116"/>
        <end position="241"/>
    </location>
</feature>
<dbReference type="InterPro" id="IPR013954">
    <property type="entry name" value="PNK3P"/>
</dbReference>
<dbReference type="Gene3D" id="2.60.200.20">
    <property type="match status" value="1"/>
</dbReference>
<keyword evidence="2" id="KW-0378">Hydrolase</keyword>
<dbReference type="InterPro" id="IPR008984">
    <property type="entry name" value="SMAD_FHA_dom_sf"/>
</dbReference>
<evidence type="ECO:0000259" key="5">
    <source>
        <dbReference type="Pfam" id="PF17913"/>
    </source>
</evidence>
<dbReference type="InterPro" id="IPR023214">
    <property type="entry name" value="HAD_sf"/>
</dbReference>
<dbReference type="PANTHER" id="PTHR12083:SF9">
    <property type="entry name" value="BIFUNCTIONAL POLYNUCLEOTIDE PHOSPHATASE_KINASE"/>
    <property type="match status" value="1"/>
</dbReference>
<dbReference type="InterPro" id="IPR006551">
    <property type="entry name" value="Polynucleotide_phosphatase"/>
</dbReference>
<dbReference type="InterPro" id="IPR006549">
    <property type="entry name" value="HAD-SF_hydro_IIIA"/>
</dbReference>
<evidence type="ECO:0000256" key="4">
    <source>
        <dbReference type="SAM" id="MobiDB-lite"/>
    </source>
</evidence>
<dbReference type="Pfam" id="PF17913">
    <property type="entry name" value="FHA_2"/>
    <property type="match status" value="1"/>
</dbReference>
<evidence type="ECO:0000313" key="6">
    <source>
        <dbReference type="EMBL" id="EGD81658.1"/>
    </source>
</evidence>
<evidence type="ECO:0000313" key="7">
    <source>
        <dbReference type="Proteomes" id="UP000007799"/>
    </source>
</evidence>
<dbReference type="OrthoDB" id="19045at2759"/>
<evidence type="ECO:0000256" key="2">
    <source>
        <dbReference type="ARBA" id="ARBA00022801"/>
    </source>
</evidence>
<feature type="compositionally biased region" description="Low complexity" evidence="4">
    <location>
        <begin position="225"/>
        <end position="241"/>
    </location>
</feature>
<organism evidence="6 7">
    <name type="scientific">Salpingoeca rosetta (strain ATCC 50818 / BSB-021)</name>
    <dbReference type="NCBI Taxonomy" id="946362"/>
    <lineage>
        <taxon>Eukaryota</taxon>
        <taxon>Choanoflagellata</taxon>
        <taxon>Craspedida</taxon>
        <taxon>Salpingoecidae</taxon>
        <taxon>Salpingoeca</taxon>
    </lineage>
</organism>
<dbReference type="STRING" id="946362.F2U205"/>
<dbReference type="GO" id="GO:0046403">
    <property type="term" value="F:polynucleotide 3'-phosphatase activity"/>
    <property type="evidence" value="ECO:0007669"/>
    <property type="project" value="TreeGrafter"/>
</dbReference>
<dbReference type="InParanoid" id="F2U205"/>
<protein>
    <recommendedName>
        <fullName evidence="5">PNK FHA domain-containing protein</fullName>
    </recommendedName>
</protein>
<sequence>MSAGKLRAIASNAWRGCAEVVLMPGTPVTLGRSVRTQVEDVRCSRQAMDIVLNTDGTVTVTQLGKNPCSVDGVETKQMVPCKAQHNSVVCLLPNRYCFRVVLRGGGGGVMLPERQYSTQAQHTQSQRAEHTKHTKHTEESLDTTTHTDSTVAAPSSSSAKRTAASPQRGNVAATTQRSIEDVLMAKATKQPKDTRSARSTKGPVTRNNDDDNGDDDEDEHPPKKAALGVGASAAQQGAQQASSTFASLPTRLFKGAVALPVPKGWHCLRDSVLCFDFGDVEPSHKIAAFDFDGCLASTSVRGFDPNAWRMRFQSVPEVVKQYAADGYKIVIFTNESIERFKNEGAIRKAVMKKIGRVKGFLEAVNIPTQVFCMLRKDEYRKPSTAIWAALESRFNGGVPISRQQSFYVGDAAGRQHDHSADDKLFARNVGVRFMTEKECFLGKGARSHK</sequence>
<proteinExistence type="predicted"/>
<dbReference type="Pfam" id="PF08645">
    <property type="entry name" value="PNK3P"/>
    <property type="match status" value="1"/>
</dbReference>
<dbReference type="GO" id="GO:0005634">
    <property type="term" value="C:nucleus"/>
    <property type="evidence" value="ECO:0007669"/>
    <property type="project" value="UniProtKB-SubCell"/>
</dbReference>
<name>F2U205_SALR5</name>
<dbReference type="SUPFAM" id="SSF49879">
    <property type="entry name" value="SMAD/FHA domain"/>
    <property type="match status" value="1"/>
</dbReference>
<feature type="compositionally biased region" description="Polar residues" evidence="4">
    <location>
        <begin position="142"/>
        <end position="177"/>
    </location>
</feature>
<dbReference type="NCBIfam" id="TIGR01662">
    <property type="entry name" value="HAD-SF-IIIA"/>
    <property type="match status" value="1"/>
</dbReference>
<feature type="compositionally biased region" description="Polar residues" evidence="4">
    <location>
        <begin position="116"/>
        <end position="126"/>
    </location>
</feature>
<dbReference type="Gene3D" id="3.40.50.1000">
    <property type="entry name" value="HAD superfamily/HAD-like"/>
    <property type="match status" value="1"/>
</dbReference>
<reference evidence="6" key="1">
    <citation type="submission" date="2009-08" db="EMBL/GenBank/DDBJ databases">
        <title>Annotation of Salpingoeca rosetta.</title>
        <authorList>
            <consortium name="The Broad Institute Genome Sequencing Platform"/>
            <person name="Russ C."/>
            <person name="Cuomo C."/>
            <person name="Burger G."/>
            <person name="Gray M.W."/>
            <person name="Holland P.W.H."/>
            <person name="King N."/>
            <person name="Lang F.B.F."/>
            <person name="Roger A.J."/>
            <person name="Ruiz-Trillo I."/>
            <person name="Young S.K."/>
            <person name="Zeng Q."/>
            <person name="Gargeya S."/>
            <person name="Alvarado L."/>
            <person name="Berlin A."/>
            <person name="Chapman S.B."/>
            <person name="Chen Z."/>
            <person name="Freedman E."/>
            <person name="Gellesch M."/>
            <person name="Goldberg J."/>
            <person name="Griggs A."/>
            <person name="Gujja S."/>
            <person name="Heilman E."/>
            <person name="Heiman D."/>
            <person name="Howarth C."/>
            <person name="Mehta T."/>
            <person name="Neiman D."/>
            <person name="Pearson M."/>
            <person name="Roberts A."/>
            <person name="Saif S."/>
            <person name="Shea T."/>
            <person name="Shenoy N."/>
            <person name="Sisk P."/>
            <person name="Stolte C."/>
            <person name="Sykes S."/>
            <person name="White J."/>
            <person name="Yandava C."/>
            <person name="Haas B."/>
            <person name="Nusbaum C."/>
            <person name="Birren B."/>
        </authorList>
    </citation>
    <scope>NUCLEOTIDE SEQUENCE</scope>
    <source>
        <strain evidence="6">ATCC 50818</strain>
    </source>
</reference>
<keyword evidence="7" id="KW-1185">Reference proteome</keyword>
<comment type="subcellular location">
    <subcellularLocation>
        <location evidence="1">Nucleus</location>
    </subcellularLocation>
</comment>
<feature type="compositionally biased region" description="Acidic residues" evidence="4">
    <location>
        <begin position="210"/>
        <end position="219"/>
    </location>
</feature>
<dbReference type="InterPro" id="IPR036412">
    <property type="entry name" value="HAD-like_sf"/>
</dbReference>
<accession>F2U205</accession>
<dbReference type="GO" id="GO:0003690">
    <property type="term" value="F:double-stranded DNA binding"/>
    <property type="evidence" value="ECO:0007669"/>
    <property type="project" value="TreeGrafter"/>
</dbReference>
<dbReference type="AlphaFoldDB" id="F2U205"/>
<evidence type="ECO:0000256" key="3">
    <source>
        <dbReference type="ARBA" id="ARBA00023242"/>
    </source>
</evidence>
<dbReference type="PANTHER" id="PTHR12083">
    <property type="entry name" value="BIFUNCTIONAL POLYNUCLEOTIDE PHOSPHATASE/KINASE"/>
    <property type="match status" value="1"/>
</dbReference>
<dbReference type="GO" id="GO:0006281">
    <property type="term" value="P:DNA repair"/>
    <property type="evidence" value="ECO:0007669"/>
    <property type="project" value="TreeGrafter"/>
</dbReference>
<gene>
    <name evidence="6" type="ORF">PTSG_02372</name>
</gene>